<dbReference type="OrthoDB" id="3786410at2759"/>
<dbReference type="InterPro" id="IPR011333">
    <property type="entry name" value="SKP1/BTB/POZ_sf"/>
</dbReference>
<dbReference type="AlphaFoldDB" id="A0A6A5X4Z5"/>
<dbReference type="PROSITE" id="PS50097">
    <property type="entry name" value="BTB"/>
    <property type="match status" value="1"/>
</dbReference>
<sequence>MPPPLIDVRIPRSLAFDVNSVATVTVRRNNEMKNFTICAPLIAQRSEYFNEALQGQWRTEKRSVELTGVRPADFSLYCQLLYTSKLLINPAYDEESTDYTETPSDLSDENDQEDLLFHHLSDVYVAAHKVRDTITKNLLTDAALAHFREAPSEYEFDVEFDEEADEGFTKLPGSGVVCDVYNGTNKACKLRRLIVDIYRVYGPSIKIIEMQLKIFPKQFLRDLVASMKEDPDNEWDVQTCDPTTYHEEPVEF</sequence>
<name>A0A6A5X4Z5_9PLEO</name>
<accession>A0A6A5X4Z5</accession>
<proteinExistence type="predicted"/>
<evidence type="ECO:0000259" key="1">
    <source>
        <dbReference type="PROSITE" id="PS50097"/>
    </source>
</evidence>
<keyword evidence="3" id="KW-1185">Reference proteome</keyword>
<evidence type="ECO:0000313" key="3">
    <source>
        <dbReference type="Proteomes" id="UP000799779"/>
    </source>
</evidence>
<dbReference type="Gene3D" id="3.30.710.10">
    <property type="entry name" value="Potassium Channel Kv1.1, Chain A"/>
    <property type="match status" value="1"/>
</dbReference>
<protein>
    <recommendedName>
        <fullName evidence="1">BTB domain-containing protein</fullName>
    </recommendedName>
</protein>
<dbReference type="InterPro" id="IPR000210">
    <property type="entry name" value="BTB/POZ_dom"/>
</dbReference>
<dbReference type="EMBL" id="ML977556">
    <property type="protein sequence ID" value="KAF2007947.1"/>
    <property type="molecule type" value="Genomic_DNA"/>
</dbReference>
<dbReference type="CDD" id="cd18186">
    <property type="entry name" value="BTB_POZ_ZBTB_KLHL-like"/>
    <property type="match status" value="1"/>
</dbReference>
<dbReference type="Proteomes" id="UP000799779">
    <property type="component" value="Unassembled WGS sequence"/>
</dbReference>
<feature type="domain" description="BTB" evidence="1">
    <location>
        <begin position="22"/>
        <end position="90"/>
    </location>
</feature>
<reference evidence="2" key="1">
    <citation type="journal article" date="2020" name="Stud. Mycol.">
        <title>101 Dothideomycetes genomes: a test case for predicting lifestyles and emergence of pathogens.</title>
        <authorList>
            <person name="Haridas S."/>
            <person name="Albert R."/>
            <person name="Binder M."/>
            <person name="Bloem J."/>
            <person name="Labutti K."/>
            <person name="Salamov A."/>
            <person name="Andreopoulos B."/>
            <person name="Baker S."/>
            <person name="Barry K."/>
            <person name="Bills G."/>
            <person name="Bluhm B."/>
            <person name="Cannon C."/>
            <person name="Castanera R."/>
            <person name="Culley D."/>
            <person name="Daum C."/>
            <person name="Ezra D."/>
            <person name="Gonzalez J."/>
            <person name="Henrissat B."/>
            <person name="Kuo A."/>
            <person name="Liang C."/>
            <person name="Lipzen A."/>
            <person name="Lutzoni F."/>
            <person name="Magnuson J."/>
            <person name="Mondo S."/>
            <person name="Nolan M."/>
            <person name="Ohm R."/>
            <person name="Pangilinan J."/>
            <person name="Park H.-J."/>
            <person name="Ramirez L."/>
            <person name="Alfaro M."/>
            <person name="Sun H."/>
            <person name="Tritt A."/>
            <person name="Yoshinaga Y."/>
            <person name="Zwiers L.-H."/>
            <person name="Turgeon B."/>
            <person name="Goodwin S."/>
            <person name="Spatafora J."/>
            <person name="Crous P."/>
            <person name="Grigoriev I."/>
        </authorList>
    </citation>
    <scope>NUCLEOTIDE SEQUENCE</scope>
    <source>
        <strain evidence="2">CBS 123094</strain>
    </source>
</reference>
<gene>
    <name evidence="2" type="ORF">P154DRAFT_568772</name>
</gene>
<organism evidence="2 3">
    <name type="scientific">Amniculicola lignicola CBS 123094</name>
    <dbReference type="NCBI Taxonomy" id="1392246"/>
    <lineage>
        <taxon>Eukaryota</taxon>
        <taxon>Fungi</taxon>
        <taxon>Dikarya</taxon>
        <taxon>Ascomycota</taxon>
        <taxon>Pezizomycotina</taxon>
        <taxon>Dothideomycetes</taxon>
        <taxon>Pleosporomycetidae</taxon>
        <taxon>Pleosporales</taxon>
        <taxon>Amniculicolaceae</taxon>
        <taxon>Amniculicola</taxon>
    </lineage>
</organism>
<evidence type="ECO:0000313" key="2">
    <source>
        <dbReference type="EMBL" id="KAF2007947.1"/>
    </source>
</evidence>